<dbReference type="EMBL" id="CAJNYU010004657">
    <property type="protein sequence ID" value="CAF3781191.1"/>
    <property type="molecule type" value="Genomic_DNA"/>
</dbReference>
<accession>A0A820IW88</accession>
<dbReference type="Proteomes" id="UP000663838">
    <property type="component" value="Unassembled WGS sequence"/>
</dbReference>
<organism evidence="6 11">
    <name type="scientific">Rotaria socialis</name>
    <dbReference type="NCBI Taxonomy" id="392032"/>
    <lineage>
        <taxon>Eukaryota</taxon>
        <taxon>Metazoa</taxon>
        <taxon>Spiralia</taxon>
        <taxon>Gnathifera</taxon>
        <taxon>Rotifera</taxon>
        <taxon>Eurotatoria</taxon>
        <taxon>Bdelloidea</taxon>
        <taxon>Philodinida</taxon>
        <taxon>Philodinidae</taxon>
        <taxon>Rotaria</taxon>
    </lineage>
</organism>
<reference evidence="6" key="1">
    <citation type="submission" date="2021-02" db="EMBL/GenBank/DDBJ databases">
        <authorList>
            <person name="Nowell W R."/>
        </authorList>
    </citation>
    <scope>NUCLEOTIDE SEQUENCE</scope>
</reference>
<evidence type="ECO:0000313" key="1">
    <source>
        <dbReference type="EMBL" id="CAF3078709.1"/>
    </source>
</evidence>
<dbReference type="Proteomes" id="UP000663862">
    <property type="component" value="Unassembled WGS sequence"/>
</dbReference>
<dbReference type="Proteomes" id="UP000663833">
    <property type="component" value="Unassembled WGS sequence"/>
</dbReference>
<dbReference type="Proteomes" id="UP000663865">
    <property type="component" value="Unassembled WGS sequence"/>
</dbReference>
<dbReference type="EMBL" id="CAJOBP010001855">
    <property type="protein sequence ID" value="CAF4316983.1"/>
    <property type="molecule type" value="Genomic_DNA"/>
</dbReference>
<dbReference type="Proteomes" id="UP000663851">
    <property type="component" value="Unassembled WGS sequence"/>
</dbReference>
<dbReference type="EMBL" id="CAJNYT010004085">
    <property type="protein sequence ID" value="CAF3630290.1"/>
    <property type="molecule type" value="Genomic_DNA"/>
</dbReference>
<evidence type="ECO:0000313" key="11">
    <source>
        <dbReference type="Proteomes" id="UP000663873"/>
    </source>
</evidence>
<evidence type="ECO:0000313" key="6">
    <source>
        <dbReference type="EMBL" id="CAF4316983.1"/>
    </source>
</evidence>
<protein>
    <submittedName>
        <fullName evidence="6">Uncharacterized protein</fullName>
    </submittedName>
</protein>
<keyword evidence="11" id="KW-1185">Reference proteome</keyword>
<gene>
    <name evidence="5" type="ORF">FME351_LOCUS32512</name>
    <name evidence="3" type="ORF">GRG538_LOCUS24125</name>
    <name evidence="7" type="ORF">HFQ381_LOCUS23783</name>
    <name evidence="4" type="ORF">KIK155_LOCUS29627</name>
    <name evidence="2" type="ORF">LUA448_LOCUS16739</name>
    <name evidence="9" type="ORF">QYT958_LOCUS14676</name>
    <name evidence="1" type="ORF">TIS948_LOCUS5528</name>
    <name evidence="10" type="ORF">TOA249_LOCUS23283</name>
    <name evidence="8" type="ORF">TSG867_LOCUS21189</name>
    <name evidence="6" type="ORF">UJA718_LOCUS13616</name>
</gene>
<dbReference type="EMBL" id="CAJOBS010002216">
    <property type="protein sequence ID" value="CAF4799802.1"/>
    <property type="molecule type" value="Genomic_DNA"/>
</dbReference>
<dbReference type="Proteomes" id="UP000663848">
    <property type="component" value="Unassembled WGS sequence"/>
</dbReference>
<dbReference type="Proteomes" id="UP000663873">
    <property type="component" value="Unassembled WGS sequence"/>
</dbReference>
<dbReference type="InterPro" id="IPR017946">
    <property type="entry name" value="PLC-like_Pdiesterase_TIM-brl"/>
</dbReference>
<name>A0A820IW88_9BILA</name>
<dbReference type="EMBL" id="CAJOBQ010001618">
    <property type="protein sequence ID" value="CAF4502208.1"/>
    <property type="molecule type" value="Genomic_DNA"/>
</dbReference>
<dbReference type="GO" id="GO:0008081">
    <property type="term" value="F:phosphoric diester hydrolase activity"/>
    <property type="evidence" value="ECO:0007669"/>
    <property type="project" value="InterPro"/>
</dbReference>
<evidence type="ECO:0000313" key="10">
    <source>
        <dbReference type="EMBL" id="CAF4799802.1"/>
    </source>
</evidence>
<dbReference type="EMBL" id="CAJOBR010001978">
    <property type="protein sequence ID" value="CAF4648850.1"/>
    <property type="molecule type" value="Genomic_DNA"/>
</dbReference>
<comment type="caution">
    <text evidence="6">The sequence shown here is derived from an EMBL/GenBank/DDBJ whole genome shotgun (WGS) entry which is preliminary data.</text>
</comment>
<dbReference type="EMBL" id="CAJNXB010000653">
    <property type="protein sequence ID" value="CAF3078709.1"/>
    <property type="molecule type" value="Genomic_DNA"/>
</dbReference>
<evidence type="ECO:0000313" key="8">
    <source>
        <dbReference type="EMBL" id="CAF4502208.1"/>
    </source>
</evidence>
<evidence type="ECO:0000313" key="9">
    <source>
        <dbReference type="EMBL" id="CAF4648850.1"/>
    </source>
</evidence>
<evidence type="ECO:0000313" key="2">
    <source>
        <dbReference type="EMBL" id="CAF3391824.1"/>
    </source>
</evidence>
<dbReference type="EMBL" id="CAJOBO010002414">
    <property type="protein sequence ID" value="CAF4449699.1"/>
    <property type="molecule type" value="Genomic_DNA"/>
</dbReference>
<dbReference type="AlphaFoldDB" id="A0A820IW88"/>
<dbReference type="Proteomes" id="UP000663869">
    <property type="component" value="Unassembled WGS sequence"/>
</dbReference>
<evidence type="ECO:0000313" key="7">
    <source>
        <dbReference type="EMBL" id="CAF4449699.1"/>
    </source>
</evidence>
<dbReference type="Proteomes" id="UP000663825">
    <property type="component" value="Unassembled WGS sequence"/>
</dbReference>
<dbReference type="Gene3D" id="3.20.20.190">
    <property type="entry name" value="Phosphatidylinositol (PI) phosphodiesterase"/>
    <property type="match status" value="1"/>
</dbReference>
<dbReference type="EMBL" id="CAJNYV010005555">
    <property type="protein sequence ID" value="CAF3749623.1"/>
    <property type="molecule type" value="Genomic_DNA"/>
</dbReference>
<sequence length="122" mass="13383">MQSKKDLNFDDDGNPTNFEHRRIYDCICAAGSDHICSSVQDSCSGPEASKNAVTHVQHIARLRRIVLVFINSKVNANMEATLGKADSAVVPFLDSHLCDHGYQGKVIISSATIQGTLFLHIR</sequence>
<proteinExistence type="predicted"/>
<dbReference type="OrthoDB" id="1058301at2759"/>
<dbReference type="GO" id="GO:0006629">
    <property type="term" value="P:lipid metabolic process"/>
    <property type="evidence" value="ECO:0007669"/>
    <property type="project" value="InterPro"/>
</dbReference>
<evidence type="ECO:0000313" key="4">
    <source>
        <dbReference type="EMBL" id="CAF3749623.1"/>
    </source>
</evidence>
<evidence type="ECO:0000313" key="5">
    <source>
        <dbReference type="EMBL" id="CAF3781191.1"/>
    </source>
</evidence>
<dbReference type="EMBL" id="CAJNYD010002093">
    <property type="protein sequence ID" value="CAF3391824.1"/>
    <property type="molecule type" value="Genomic_DNA"/>
</dbReference>
<dbReference type="Proteomes" id="UP000663872">
    <property type="component" value="Unassembled WGS sequence"/>
</dbReference>
<evidence type="ECO:0000313" key="3">
    <source>
        <dbReference type="EMBL" id="CAF3630290.1"/>
    </source>
</evidence>